<feature type="transmembrane region" description="Helical" evidence="1">
    <location>
        <begin position="101"/>
        <end position="124"/>
    </location>
</feature>
<evidence type="ECO:0000256" key="1">
    <source>
        <dbReference type="SAM" id="Phobius"/>
    </source>
</evidence>
<accession>G0U1H5</accession>
<gene>
    <name evidence="2" type="ORF">TVY486_0805390</name>
</gene>
<keyword evidence="1" id="KW-1133">Transmembrane helix</keyword>
<name>G0U1H5_TRYVY</name>
<keyword evidence="1" id="KW-0812">Transmembrane</keyword>
<protein>
    <submittedName>
        <fullName evidence="2">Uncharacterized protein</fullName>
    </submittedName>
</protein>
<proteinExistence type="predicted"/>
<dbReference type="VEuPathDB" id="TriTrypDB:TvY486_0805390"/>
<sequence length="156" mass="18474">MTKLTVNIRREILMTAIATPVEVGVIVPVQTGAPSLVPIHSPPPRPLLIIFVSVIVSVIFRLCHLLVHSMPQHQTRNCPEKFLIISEEESMFPMSFPLMVFYYYCYFYFYLLPLYVRCCILYELPAAPERERERERERTRKKKRKKCMRDLFFFTP</sequence>
<feature type="transmembrane region" description="Helical" evidence="1">
    <location>
        <begin position="47"/>
        <end position="67"/>
    </location>
</feature>
<keyword evidence="1" id="KW-0472">Membrane</keyword>
<organism evidence="2">
    <name type="scientific">Trypanosoma vivax (strain Y486)</name>
    <dbReference type="NCBI Taxonomy" id="1055687"/>
    <lineage>
        <taxon>Eukaryota</taxon>
        <taxon>Discoba</taxon>
        <taxon>Euglenozoa</taxon>
        <taxon>Kinetoplastea</taxon>
        <taxon>Metakinetoplastina</taxon>
        <taxon>Trypanosomatida</taxon>
        <taxon>Trypanosomatidae</taxon>
        <taxon>Trypanosoma</taxon>
        <taxon>Duttonella</taxon>
    </lineage>
</organism>
<evidence type="ECO:0000313" key="2">
    <source>
        <dbReference type="EMBL" id="CCC49932.1"/>
    </source>
</evidence>
<reference evidence="2" key="1">
    <citation type="journal article" date="2012" name="Proc. Natl. Acad. Sci. U.S.A.">
        <title>Antigenic diversity is generated by distinct evolutionary mechanisms in African trypanosome species.</title>
        <authorList>
            <person name="Jackson A.P."/>
            <person name="Berry A."/>
            <person name="Aslett M."/>
            <person name="Allison H.C."/>
            <person name="Burton P."/>
            <person name="Vavrova-Anderson J."/>
            <person name="Brown R."/>
            <person name="Browne H."/>
            <person name="Corton N."/>
            <person name="Hauser H."/>
            <person name="Gamble J."/>
            <person name="Gilderthorp R."/>
            <person name="Marcello L."/>
            <person name="McQuillan J."/>
            <person name="Otto T.D."/>
            <person name="Quail M.A."/>
            <person name="Sanders M.J."/>
            <person name="van Tonder A."/>
            <person name="Ginger M.L."/>
            <person name="Field M.C."/>
            <person name="Barry J.D."/>
            <person name="Hertz-Fowler C."/>
            <person name="Berriman M."/>
        </authorList>
    </citation>
    <scope>NUCLEOTIDE SEQUENCE</scope>
    <source>
        <strain evidence="2">Y486</strain>
    </source>
</reference>
<dbReference type="EMBL" id="HE573024">
    <property type="protein sequence ID" value="CCC49932.1"/>
    <property type="molecule type" value="Genomic_DNA"/>
</dbReference>
<dbReference type="AlphaFoldDB" id="G0U1H5"/>